<organism evidence="2 3">
    <name type="scientific">Microcaecilia unicolor</name>
    <dbReference type="NCBI Taxonomy" id="1415580"/>
    <lineage>
        <taxon>Eukaryota</taxon>
        <taxon>Metazoa</taxon>
        <taxon>Chordata</taxon>
        <taxon>Craniata</taxon>
        <taxon>Vertebrata</taxon>
        <taxon>Euteleostomi</taxon>
        <taxon>Amphibia</taxon>
        <taxon>Gymnophiona</taxon>
        <taxon>Siphonopidae</taxon>
        <taxon>Microcaecilia</taxon>
    </lineage>
</organism>
<dbReference type="InParanoid" id="A0A6P7XE11"/>
<dbReference type="CTD" id="130813"/>
<accession>A0A6P7XE11</accession>
<evidence type="ECO:0000313" key="2">
    <source>
        <dbReference type="Proteomes" id="UP000515156"/>
    </source>
</evidence>
<dbReference type="RefSeq" id="XP_030051456.1">
    <property type="nucleotide sequence ID" value="XM_030195596.1"/>
</dbReference>
<protein>
    <submittedName>
        <fullName evidence="3">Uncharacterized protein C2orf50 homolog isoform X1</fullName>
    </submittedName>
</protein>
<gene>
    <name evidence="3" type="primary">C3H2orf50</name>
</gene>
<evidence type="ECO:0000313" key="3">
    <source>
        <dbReference type="RefSeq" id="XP_030051456.1"/>
    </source>
</evidence>
<reference evidence="3" key="1">
    <citation type="submission" date="2025-08" db="UniProtKB">
        <authorList>
            <consortium name="RefSeq"/>
        </authorList>
    </citation>
    <scope>IDENTIFICATION</scope>
</reference>
<dbReference type="Proteomes" id="UP000515156">
    <property type="component" value="Chromosome 3"/>
</dbReference>
<proteinExistence type="predicted"/>
<dbReference type="GeneID" id="115465191"/>
<dbReference type="KEGG" id="muo:115465191"/>
<dbReference type="FunCoup" id="A0A6P7XE11">
    <property type="interactions" value="21"/>
</dbReference>
<dbReference type="OrthoDB" id="9972212at2759"/>
<dbReference type="Pfam" id="PF14945">
    <property type="entry name" value="LLC1"/>
    <property type="match status" value="1"/>
</dbReference>
<evidence type="ECO:0000256" key="1">
    <source>
        <dbReference type="SAM" id="MobiDB-lite"/>
    </source>
</evidence>
<keyword evidence="2" id="KW-1185">Reference proteome</keyword>
<dbReference type="InterPro" id="IPR020339">
    <property type="entry name" value="C20orf85-like"/>
</dbReference>
<dbReference type="AlphaFoldDB" id="A0A6P7XE11"/>
<dbReference type="PANTHER" id="PTHR31909:SF2">
    <property type="entry name" value="RIKEN CDNA 2410004P03 GENE"/>
    <property type="match status" value="1"/>
</dbReference>
<name>A0A6P7XE11_9AMPH</name>
<dbReference type="PANTHER" id="PTHR31909">
    <property type="entry name" value="CHROMOSOME 20 ORF85 FAMILY MEMBER"/>
    <property type="match status" value="1"/>
</dbReference>
<feature type="compositionally biased region" description="Polar residues" evidence="1">
    <location>
        <begin position="22"/>
        <end position="36"/>
    </location>
</feature>
<sequence length="160" mass="18218">MGSSTASFQTITSARYGLLQPDTPSSKLDSVSSSYFSPAHGRASQPRTAAQRAQDKKAHGGSTVQQDRLWREFIEAEQRSTKRWKEHWSFLKDYDSLGNEKEEQPLPEYVSVFSDNIPNTTNQNIGSRLNTNIGKTLVQMDYFLTKRHQKRRLGDELSSF</sequence>
<feature type="region of interest" description="Disordered" evidence="1">
    <location>
        <begin position="15"/>
        <end position="64"/>
    </location>
</feature>